<feature type="region of interest" description="Disordered" evidence="1">
    <location>
        <begin position="45"/>
        <end position="98"/>
    </location>
</feature>
<feature type="region of interest" description="Disordered" evidence="1">
    <location>
        <begin position="1"/>
        <end position="25"/>
    </location>
</feature>
<keyword evidence="3" id="KW-1185">Reference proteome</keyword>
<evidence type="ECO:0000313" key="2">
    <source>
        <dbReference type="EMBL" id="GMI16376.1"/>
    </source>
</evidence>
<dbReference type="Proteomes" id="UP001165122">
    <property type="component" value="Unassembled WGS sequence"/>
</dbReference>
<proteinExistence type="predicted"/>
<evidence type="ECO:0000313" key="3">
    <source>
        <dbReference type="Proteomes" id="UP001165122"/>
    </source>
</evidence>
<comment type="caution">
    <text evidence="2">The sequence shown here is derived from an EMBL/GenBank/DDBJ whole genome shotgun (WGS) entry which is preliminary data.</text>
</comment>
<dbReference type="AlphaFoldDB" id="A0A9W7FQX0"/>
<organism evidence="2 3">
    <name type="scientific">Triparma laevis f. longispina</name>
    <dbReference type="NCBI Taxonomy" id="1714387"/>
    <lineage>
        <taxon>Eukaryota</taxon>
        <taxon>Sar</taxon>
        <taxon>Stramenopiles</taxon>
        <taxon>Ochrophyta</taxon>
        <taxon>Bolidophyceae</taxon>
        <taxon>Parmales</taxon>
        <taxon>Triparmaceae</taxon>
        <taxon>Triparma</taxon>
    </lineage>
</organism>
<sequence length="112" mass="12216">MQTPDDNNDLEDDLEDDVLEDEINDLDDLVRSVEVTPSYMGMNTLANFTTRPVPPSSSSVDPSTMISSNYSSNYNSGYRSNQSSNLSSNSSNTSSSSSLLGLTSIANWFTKK</sequence>
<reference evidence="3" key="1">
    <citation type="journal article" date="2023" name="Commun. Biol.">
        <title>Genome analysis of Parmales, the sister group of diatoms, reveals the evolutionary specialization of diatoms from phago-mixotrophs to photoautotrophs.</title>
        <authorList>
            <person name="Ban H."/>
            <person name="Sato S."/>
            <person name="Yoshikawa S."/>
            <person name="Yamada K."/>
            <person name="Nakamura Y."/>
            <person name="Ichinomiya M."/>
            <person name="Sato N."/>
            <person name="Blanc-Mathieu R."/>
            <person name="Endo H."/>
            <person name="Kuwata A."/>
            <person name="Ogata H."/>
        </authorList>
    </citation>
    <scope>NUCLEOTIDE SEQUENCE [LARGE SCALE GENOMIC DNA]</scope>
    <source>
        <strain evidence="3">NIES 3700</strain>
    </source>
</reference>
<evidence type="ECO:0000256" key="1">
    <source>
        <dbReference type="SAM" id="MobiDB-lite"/>
    </source>
</evidence>
<dbReference type="EMBL" id="BRXW01000250">
    <property type="protein sequence ID" value="GMI16376.1"/>
    <property type="molecule type" value="Genomic_DNA"/>
</dbReference>
<feature type="compositionally biased region" description="Low complexity" evidence="1">
    <location>
        <begin position="56"/>
        <end position="98"/>
    </location>
</feature>
<name>A0A9W7FQX0_9STRA</name>
<protein>
    <submittedName>
        <fullName evidence="2">Uncharacterized protein</fullName>
    </submittedName>
</protein>
<gene>
    <name evidence="2" type="ORF">TrLO_g12921</name>
</gene>
<accession>A0A9W7FQX0</accession>